<keyword evidence="2 4" id="KW-0378">Hydrolase</keyword>
<proteinExistence type="inferred from homology"/>
<evidence type="ECO:0000256" key="2">
    <source>
        <dbReference type="ARBA" id="ARBA00022801"/>
    </source>
</evidence>
<dbReference type="OrthoDB" id="167809at2759"/>
<comment type="similarity">
    <text evidence="1">Belongs to the isochorismatase family.</text>
</comment>
<protein>
    <submittedName>
        <fullName evidence="4">Isochorismatase hydrolase</fullName>
    </submittedName>
</protein>
<dbReference type="SUPFAM" id="SSF52499">
    <property type="entry name" value="Isochorismatase-like hydrolases"/>
    <property type="match status" value="1"/>
</dbReference>
<organism evidence="4 5">
    <name type="scientific">Teratosphaeria nubilosa</name>
    <dbReference type="NCBI Taxonomy" id="161662"/>
    <lineage>
        <taxon>Eukaryota</taxon>
        <taxon>Fungi</taxon>
        <taxon>Dikarya</taxon>
        <taxon>Ascomycota</taxon>
        <taxon>Pezizomycotina</taxon>
        <taxon>Dothideomycetes</taxon>
        <taxon>Dothideomycetidae</taxon>
        <taxon>Mycosphaerellales</taxon>
        <taxon>Teratosphaeriaceae</taxon>
        <taxon>Teratosphaeria</taxon>
    </lineage>
</organism>
<dbReference type="AlphaFoldDB" id="A0A6G1L1W0"/>
<feature type="domain" description="Isochorismatase-like" evidence="3">
    <location>
        <begin position="221"/>
        <end position="296"/>
    </location>
</feature>
<dbReference type="InterPro" id="IPR050272">
    <property type="entry name" value="Isochorismatase-like_hydrls"/>
</dbReference>
<dbReference type="InterPro" id="IPR000868">
    <property type="entry name" value="Isochorismatase-like_dom"/>
</dbReference>
<dbReference type="EMBL" id="ML995869">
    <property type="protein sequence ID" value="KAF2766572.1"/>
    <property type="molecule type" value="Genomic_DNA"/>
</dbReference>
<evidence type="ECO:0000259" key="3">
    <source>
        <dbReference type="Pfam" id="PF00857"/>
    </source>
</evidence>
<gene>
    <name evidence="4" type="ORF">EJ03DRAFT_175940</name>
</gene>
<dbReference type="InterPro" id="IPR036380">
    <property type="entry name" value="Isochorismatase-like_sf"/>
</dbReference>
<reference evidence="4" key="1">
    <citation type="journal article" date="2020" name="Stud. Mycol.">
        <title>101 Dothideomycetes genomes: a test case for predicting lifestyles and emergence of pathogens.</title>
        <authorList>
            <person name="Haridas S."/>
            <person name="Albert R."/>
            <person name="Binder M."/>
            <person name="Bloem J."/>
            <person name="Labutti K."/>
            <person name="Salamov A."/>
            <person name="Andreopoulos B."/>
            <person name="Baker S."/>
            <person name="Barry K."/>
            <person name="Bills G."/>
            <person name="Bluhm B."/>
            <person name="Cannon C."/>
            <person name="Castanera R."/>
            <person name="Culley D."/>
            <person name="Daum C."/>
            <person name="Ezra D."/>
            <person name="Gonzalez J."/>
            <person name="Henrissat B."/>
            <person name="Kuo A."/>
            <person name="Liang C."/>
            <person name="Lipzen A."/>
            <person name="Lutzoni F."/>
            <person name="Magnuson J."/>
            <person name="Mondo S."/>
            <person name="Nolan M."/>
            <person name="Ohm R."/>
            <person name="Pangilinan J."/>
            <person name="Park H.-J."/>
            <person name="Ramirez L."/>
            <person name="Alfaro M."/>
            <person name="Sun H."/>
            <person name="Tritt A."/>
            <person name="Yoshinaga Y."/>
            <person name="Zwiers L.-H."/>
            <person name="Turgeon B."/>
            <person name="Goodwin S."/>
            <person name="Spatafora J."/>
            <person name="Crous P."/>
            <person name="Grigoriev I."/>
        </authorList>
    </citation>
    <scope>NUCLEOTIDE SEQUENCE</scope>
    <source>
        <strain evidence="4">CBS 116005</strain>
    </source>
</reference>
<sequence length="321" mass="34710">MAADSNTKHHRAVIGTAKNFWLYSSQTGFDLTHPPTPTSLPISPAVTIKTTTSPINIDPAKSALVIIDMQNFFLSEAFGRTKGAGHAALEQLVQYGIPAAREAGIRVVWLNWGLSDTDLEDMPPAVSRAFGFEVVEEEAEGSSDTAAAGKHGVARIPLEVEDRRRGKKYAGLGSDCGILTDPQTGEDVDAGRLLVRDAWNSALYPPLDRIYAQGTTLSHRPDIWIHKNRMSGMWGSKTACEEFLEKEGIRTLFFSGVNTDQCVGGSLTDAFSQGYDCVLLSDGAATTSPEHAQLCFEFNAANTYGFLTTCKDFAEGVKGIK</sequence>
<dbReference type="Pfam" id="PF00857">
    <property type="entry name" value="Isochorismatase"/>
    <property type="match status" value="1"/>
</dbReference>
<dbReference type="PANTHER" id="PTHR43540:SF9">
    <property type="entry name" value="FAMILY HYDROLASE, PUTATIVE (AFU_ORTHOLOGUE AFUA_2G08700)-RELATED"/>
    <property type="match status" value="1"/>
</dbReference>
<dbReference type="GO" id="GO:0016787">
    <property type="term" value="F:hydrolase activity"/>
    <property type="evidence" value="ECO:0007669"/>
    <property type="project" value="UniProtKB-KW"/>
</dbReference>
<keyword evidence="5" id="KW-1185">Reference proteome</keyword>
<evidence type="ECO:0000313" key="4">
    <source>
        <dbReference type="EMBL" id="KAF2766572.1"/>
    </source>
</evidence>
<accession>A0A6G1L1W0</accession>
<dbReference type="PANTHER" id="PTHR43540">
    <property type="entry name" value="PEROXYUREIDOACRYLATE/UREIDOACRYLATE AMIDOHYDROLASE-RELATED"/>
    <property type="match status" value="1"/>
</dbReference>
<dbReference type="Proteomes" id="UP000799436">
    <property type="component" value="Unassembled WGS sequence"/>
</dbReference>
<name>A0A6G1L1W0_9PEZI</name>
<evidence type="ECO:0000256" key="1">
    <source>
        <dbReference type="ARBA" id="ARBA00006336"/>
    </source>
</evidence>
<evidence type="ECO:0000313" key="5">
    <source>
        <dbReference type="Proteomes" id="UP000799436"/>
    </source>
</evidence>
<dbReference type="Gene3D" id="3.40.50.850">
    <property type="entry name" value="Isochorismatase-like"/>
    <property type="match status" value="1"/>
</dbReference>